<evidence type="ECO:0000313" key="1">
    <source>
        <dbReference type="EMBL" id="EOY13746.1"/>
    </source>
</evidence>
<dbReference type="SUPFAM" id="SSF53098">
    <property type="entry name" value="Ribonuclease H-like"/>
    <property type="match status" value="1"/>
</dbReference>
<protein>
    <recommendedName>
        <fullName evidence="3">RNase H type-1 domain-containing protein</fullName>
    </recommendedName>
</protein>
<evidence type="ECO:0000313" key="2">
    <source>
        <dbReference type="Proteomes" id="UP000026915"/>
    </source>
</evidence>
<dbReference type="InterPro" id="IPR012337">
    <property type="entry name" value="RNaseH-like_sf"/>
</dbReference>
<dbReference type="PANTHER" id="PTHR33033:SF121">
    <property type="entry name" value="POLYNUCLEOTIDYL TRANSFERASE, RIBONUCLEASE H-LIKE SUPERFAMILY PROTEIN"/>
    <property type="match status" value="1"/>
</dbReference>
<reference evidence="1 2" key="1">
    <citation type="journal article" date="2013" name="Genome Biol.">
        <title>The genome sequence of the most widely cultivated cacao type and its use to identify candidate genes regulating pod color.</title>
        <authorList>
            <person name="Motamayor J.C."/>
            <person name="Mockaitis K."/>
            <person name="Schmutz J."/>
            <person name="Haiminen N."/>
            <person name="Iii D.L."/>
            <person name="Cornejo O."/>
            <person name="Findley S.D."/>
            <person name="Zheng P."/>
            <person name="Utro F."/>
            <person name="Royaert S."/>
            <person name="Saski C."/>
            <person name="Jenkins J."/>
            <person name="Podicheti R."/>
            <person name="Zhao M."/>
            <person name="Scheffler B.E."/>
            <person name="Stack J.C."/>
            <person name="Feltus F.A."/>
            <person name="Mustiga G.M."/>
            <person name="Amores F."/>
            <person name="Phillips W."/>
            <person name="Marelli J.P."/>
            <person name="May G.D."/>
            <person name="Shapiro H."/>
            <person name="Ma J."/>
            <person name="Bustamante C.D."/>
            <person name="Schnell R.J."/>
            <person name="Main D."/>
            <person name="Gilbert D."/>
            <person name="Parida L."/>
            <person name="Kuhn D.N."/>
        </authorList>
    </citation>
    <scope>NUCLEOTIDE SEQUENCE [LARGE SCALE GENOMIC DNA]</scope>
    <source>
        <strain evidence="2">cv. Matina 1-6</strain>
    </source>
</reference>
<evidence type="ECO:0008006" key="3">
    <source>
        <dbReference type="Google" id="ProtNLM"/>
    </source>
</evidence>
<dbReference type="InParanoid" id="A0A061F9Q3"/>
<dbReference type="PANTHER" id="PTHR33033">
    <property type="entry name" value="POLYNUCLEOTIDYL TRANSFERASE, RIBONUCLEASE H-LIKE SUPERFAMILY PROTEIN-RELATED"/>
    <property type="match status" value="1"/>
</dbReference>
<dbReference type="AlphaFoldDB" id="A0A061F9Q3"/>
<name>A0A061F9Q3_THECC</name>
<sequence length="121" mass="13480">MPKGNTKKKKNKFMIDWVRPCFDSIKFNVDGAARGYLGATGIEGTLRGNNGNIRILFSKSVGTMDSNLAEIYAIKETLLLLLLSLGLALMIDHIPQSTNHFADRLAQDDVEHLEDLVEIFD</sequence>
<dbReference type="Proteomes" id="UP000026915">
    <property type="component" value="Chromosome 7"/>
</dbReference>
<gene>
    <name evidence="1" type="ORF">TCM_032394</name>
</gene>
<dbReference type="EMBL" id="CM001885">
    <property type="protein sequence ID" value="EOY13746.1"/>
    <property type="molecule type" value="Genomic_DNA"/>
</dbReference>
<organism evidence="1 2">
    <name type="scientific">Theobroma cacao</name>
    <name type="common">Cacao</name>
    <name type="synonym">Cocoa</name>
    <dbReference type="NCBI Taxonomy" id="3641"/>
    <lineage>
        <taxon>Eukaryota</taxon>
        <taxon>Viridiplantae</taxon>
        <taxon>Streptophyta</taxon>
        <taxon>Embryophyta</taxon>
        <taxon>Tracheophyta</taxon>
        <taxon>Spermatophyta</taxon>
        <taxon>Magnoliopsida</taxon>
        <taxon>eudicotyledons</taxon>
        <taxon>Gunneridae</taxon>
        <taxon>Pentapetalae</taxon>
        <taxon>rosids</taxon>
        <taxon>malvids</taxon>
        <taxon>Malvales</taxon>
        <taxon>Malvaceae</taxon>
        <taxon>Byttnerioideae</taxon>
        <taxon>Theobroma</taxon>
    </lineage>
</organism>
<dbReference type="HOGENOM" id="CLU_2042296_0_0_1"/>
<accession>A0A061F9Q3</accession>
<proteinExistence type="predicted"/>
<dbReference type="Gramene" id="EOY13746">
    <property type="protein sequence ID" value="EOY13746"/>
    <property type="gene ID" value="TCM_032394"/>
</dbReference>
<keyword evidence="2" id="KW-1185">Reference proteome</keyword>